<gene>
    <name evidence="1" type="ORF">TNCV_2576011</name>
</gene>
<organism evidence="1 2">
    <name type="scientific">Trichonephila clavipes</name>
    <name type="common">Golden silk orbweaver</name>
    <name type="synonym">Nephila clavipes</name>
    <dbReference type="NCBI Taxonomy" id="2585209"/>
    <lineage>
        <taxon>Eukaryota</taxon>
        <taxon>Metazoa</taxon>
        <taxon>Ecdysozoa</taxon>
        <taxon>Arthropoda</taxon>
        <taxon>Chelicerata</taxon>
        <taxon>Arachnida</taxon>
        <taxon>Araneae</taxon>
        <taxon>Araneomorphae</taxon>
        <taxon>Entelegynae</taxon>
        <taxon>Araneoidea</taxon>
        <taxon>Nephilidae</taxon>
        <taxon>Trichonephila</taxon>
    </lineage>
</organism>
<name>A0A8X6RA49_TRICX</name>
<dbReference type="EMBL" id="BMAU01021062">
    <property type="protein sequence ID" value="GFX88894.1"/>
    <property type="molecule type" value="Genomic_DNA"/>
</dbReference>
<evidence type="ECO:0000313" key="1">
    <source>
        <dbReference type="EMBL" id="GFX88894.1"/>
    </source>
</evidence>
<evidence type="ECO:0000313" key="2">
    <source>
        <dbReference type="Proteomes" id="UP000887159"/>
    </source>
</evidence>
<accession>A0A8X6RA49</accession>
<proteinExistence type="predicted"/>
<dbReference type="Proteomes" id="UP000887159">
    <property type="component" value="Unassembled WGS sequence"/>
</dbReference>
<dbReference type="AlphaFoldDB" id="A0A8X6RA49"/>
<reference evidence="1" key="1">
    <citation type="submission" date="2020-08" db="EMBL/GenBank/DDBJ databases">
        <title>Multicomponent nature underlies the extraordinary mechanical properties of spider dragline silk.</title>
        <authorList>
            <person name="Kono N."/>
            <person name="Nakamura H."/>
            <person name="Mori M."/>
            <person name="Yoshida Y."/>
            <person name="Ohtoshi R."/>
            <person name="Malay A.D."/>
            <person name="Moran D.A.P."/>
            <person name="Tomita M."/>
            <person name="Numata K."/>
            <person name="Arakawa K."/>
        </authorList>
    </citation>
    <scope>NUCLEOTIDE SEQUENCE</scope>
</reference>
<keyword evidence="2" id="KW-1185">Reference proteome</keyword>
<comment type="caution">
    <text evidence="1">The sequence shown here is derived from an EMBL/GenBank/DDBJ whole genome shotgun (WGS) entry which is preliminary data.</text>
</comment>
<protein>
    <submittedName>
        <fullName evidence="1">Uncharacterized protein</fullName>
    </submittedName>
</protein>
<sequence length="100" mass="11144">MRSIMISCGRLCHNHCNWAVKSSVFQNGCKCFIRTSQTCSIGERSDDLVFTLLTALNGRRLLIPASSSRPRMVSLDTTRRLEGGKWHQTDSSDVVVENVG</sequence>